<protein>
    <recommendedName>
        <fullName evidence="2">small monomeric GTPase</fullName>
        <ecNumber evidence="2">3.6.5.2</ecNumber>
    </recommendedName>
</protein>
<feature type="coiled-coil region" evidence="5">
    <location>
        <begin position="272"/>
        <end position="299"/>
    </location>
</feature>
<evidence type="ECO:0000256" key="1">
    <source>
        <dbReference type="ARBA" id="ARBA00008344"/>
    </source>
</evidence>
<dbReference type="InterPro" id="IPR051065">
    <property type="entry name" value="Ras-related_GTPase"/>
</dbReference>
<evidence type="ECO:0000256" key="5">
    <source>
        <dbReference type="SAM" id="Coils"/>
    </source>
</evidence>
<reference evidence="7" key="1">
    <citation type="submission" date="2025-08" db="UniProtKB">
        <authorList>
            <consortium name="RefSeq"/>
        </authorList>
    </citation>
    <scope>IDENTIFICATION</scope>
</reference>
<dbReference type="Proteomes" id="UP001652625">
    <property type="component" value="Chromosome 03"/>
</dbReference>
<organism evidence="6 7">
    <name type="scientific">Hydra vulgaris</name>
    <name type="common">Hydra</name>
    <name type="synonym">Hydra attenuata</name>
    <dbReference type="NCBI Taxonomy" id="6087"/>
    <lineage>
        <taxon>Eukaryota</taxon>
        <taxon>Metazoa</taxon>
        <taxon>Cnidaria</taxon>
        <taxon>Hydrozoa</taxon>
        <taxon>Hydroidolina</taxon>
        <taxon>Anthoathecata</taxon>
        <taxon>Aplanulata</taxon>
        <taxon>Hydridae</taxon>
        <taxon>Hydra</taxon>
    </lineage>
</organism>
<evidence type="ECO:0000256" key="3">
    <source>
        <dbReference type="ARBA" id="ARBA00022801"/>
    </source>
</evidence>
<dbReference type="InterPro" id="IPR001806">
    <property type="entry name" value="Small_GTPase"/>
</dbReference>
<evidence type="ECO:0000256" key="2">
    <source>
        <dbReference type="ARBA" id="ARBA00011984"/>
    </source>
</evidence>
<dbReference type="SUPFAM" id="SSF52540">
    <property type="entry name" value="P-loop containing nucleoside triphosphate hydrolases"/>
    <property type="match status" value="1"/>
</dbReference>
<keyword evidence="6" id="KW-1185">Reference proteome</keyword>
<evidence type="ECO:0000313" key="7">
    <source>
        <dbReference type="RefSeq" id="XP_065649200.1"/>
    </source>
</evidence>
<dbReference type="GeneID" id="100213725"/>
<dbReference type="Gene3D" id="3.40.50.300">
    <property type="entry name" value="P-loop containing nucleotide triphosphate hydrolases"/>
    <property type="match status" value="1"/>
</dbReference>
<dbReference type="RefSeq" id="XP_065649200.1">
    <property type="nucleotide sequence ID" value="XM_065793128.1"/>
</dbReference>
<dbReference type="PANTHER" id="PTHR45704">
    <property type="entry name" value="RAS-LIKE FAMILY MEMBER 11"/>
    <property type="match status" value="1"/>
</dbReference>
<dbReference type="SMART" id="SM00174">
    <property type="entry name" value="RHO"/>
    <property type="match status" value="1"/>
</dbReference>
<dbReference type="SMART" id="SM00175">
    <property type="entry name" value="RAB"/>
    <property type="match status" value="1"/>
</dbReference>
<comment type="similarity">
    <text evidence="1">Belongs to the small GTPase superfamily. Ras family.</text>
</comment>
<dbReference type="Pfam" id="PF00071">
    <property type="entry name" value="Ras"/>
    <property type="match status" value="1"/>
</dbReference>
<dbReference type="SMART" id="SM00173">
    <property type="entry name" value="RAS"/>
    <property type="match status" value="1"/>
</dbReference>
<evidence type="ECO:0000313" key="6">
    <source>
        <dbReference type="Proteomes" id="UP001652625"/>
    </source>
</evidence>
<proteinExistence type="inferred from homology"/>
<dbReference type="PROSITE" id="PS51419">
    <property type="entry name" value="RAB"/>
    <property type="match status" value="1"/>
</dbReference>
<keyword evidence="3" id="KW-0378">Hydrolase</keyword>
<sequence length="420" mass="48004">MFRSVDSEMSAYIHQRLNVPCKPQRAILIMRDTSPLVNKKDLTHFDFQSTNGWKENTLNAEESSEDSEPNKDIISMKGRKSSVMSLSNVKRKISSTFQRKNSITHMSTESQPHISQRKNSIIKDDVSEILNKRQNKTSTTRASVSSYPARKESIIGREANALNTALDKLSSAPLEKELYNEYHLEKCKEHEYNDSNKINYYIEKNRNESSFGCRSILQSINSIAEPLKNFCLFLLGNKSTGKTALTVRYLTGRYIHEYKSVPEEKYTRTLTIEDELADVNIYVKDIEQLKKEIELFENSGIMVLYSVVDRYSFVTAKVLLKHLTENSIANKHPIMLIGTKKDLAKYRKVTREEGFDLANKNNCSFFEVSAAADKKVKDCFQSAFRQIQVRKLLSTTNSENSTIFNPSKISHGGFSRHGSV</sequence>
<keyword evidence="5" id="KW-0175">Coiled coil</keyword>
<accession>A0ABM4BJH4</accession>
<name>A0ABM4BJH4_HYDVU</name>
<dbReference type="EC" id="3.6.5.2" evidence="2"/>
<dbReference type="InterPro" id="IPR027417">
    <property type="entry name" value="P-loop_NTPase"/>
</dbReference>
<comment type="catalytic activity">
    <reaction evidence="4">
        <text>GTP + H2O = GDP + phosphate + H(+)</text>
        <dbReference type="Rhea" id="RHEA:19669"/>
        <dbReference type="ChEBI" id="CHEBI:15377"/>
        <dbReference type="ChEBI" id="CHEBI:15378"/>
        <dbReference type="ChEBI" id="CHEBI:37565"/>
        <dbReference type="ChEBI" id="CHEBI:43474"/>
        <dbReference type="ChEBI" id="CHEBI:58189"/>
        <dbReference type="EC" id="3.6.5.2"/>
    </reaction>
</comment>
<gene>
    <name evidence="7" type="primary">LOC100213725</name>
</gene>
<evidence type="ECO:0000256" key="4">
    <source>
        <dbReference type="ARBA" id="ARBA00048098"/>
    </source>
</evidence>
<dbReference type="PROSITE" id="PS51421">
    <property type="entry name" value="RAS"/>
    <property type="match status" value="1"/>
</dbReference>
<dbReference type="PRINTS" id="PR00449">
    <property type="entry name" value="RASTRNSFRMNG"/>
</dbReference>